<dbReference type="InterPro" id="IPR019734">
    <property type="entry name" value="TPR_rpt"/>
</dbReference>
<gene>
    <name evidence="4" type="ORF">TRFO_27716</name>
</gene>
<dbReference type="GO" id="GO:0005737">
    <property type="term" value="C:cytoplasm"/>
    <property type="evidence" value="ECO:0007669"/>
    <property type="project" value="UniProtKB-ARBA"/>
</dbReference>
<evidence type="ECO:0000313" key="4">
    <source>
        <dbReference type="EMBL" id="OHT04712.1"/>
    </source>
</evidence>
<dbReference type="OrthoDB" id="10263032at2759"/>
<dbReference type="Gene3D" id="1.25.40.1040">
    <property type="match status" value="1"/>
</dbReference>
<dbReference type="SUPFAM" id="SSF48452">
    <property type="entry name" value="TPR-like"/>
    <property type="match status" value="2"/>
</dbReference>
<evidence type="ECO:0000256" key="2">
    <source>
        <dbReference type="ARBA" id="ARBA00022803"/>
    </source>
</evidence>
<accession>A0A1J4K1P7</accession>
<dbReference type="InterPro" id="IPR011990">
    <property type="entry name" value="TPR-like_helical_dom_sf"/>
</dbReference>
<sequence length="728" mass="83098">MSKNTAEITKKLAEVEKLADSNNIPRAIKICQQILKKTPNHPETIAYLAYLHQVKKEKAQATKLIGEAVRSDMKNARIWKLNGLILKKQGDYTKAAQALTMSFRLDPKDDIVQKELCSLYLYERNYKLFLDQSNKLLATNSQVTAVMRYVLALDLNGRPADALKLLDVYESNMTPLNNEEELLFRNELGLYHSELLLRLEKYEEAIKFVTEKYMYLRDSIGGLEVICRAHVALKQVDEAVSVIHKMLEYYPEDGDYFQILESILSPENYMKELQTIKDKYKSRYAEVRILELMEPSNPQFEQLLKTYLVPYLIKGAPSVYTYLAELSQEKLEIAVKIAKETEVPLCYEPIVKLFIANVFAARGDYKSALSELDAALQHTPTCLDILWAKARFLKRAGMVSQAADCARQLGEGDPNDRNSNTLLVNYLLKNGEMKAAFELGRSFSLDHKHLSKILISQNNKFYLLLALCFLRGGDIENAKNYYEQVITTFNEFRKSQFNYLGWGMRRIHSLFHILKWSDNLVNEKVFGKAFVGLAQIALAQNDLQSIKDLALRMTNAKTGLGVAYAAVYFALHNEPLPAIKCFRKITGSEKFLAAPAVAKLMGNLGSINETVKEVANQHYEAFNETPSSFKDTVSSARGHLYVKEVDTAKSLMKKAATDFEYTYKDALDLYIAALRELNDEAFATEIENAIHQKYADYQVKFPEYQPFNFDKNSEEYKAFQFAKADDDD</sequence>
<feature type="repeat" description="TPR" evidence="3">
    <location>
        <begin position="76"/>
        <end position="109"/>
    </location>
</feature>
<comment type="caution">
    <text evidence="4">The sequence shown here is derived from an EMBL/GenBank/DDBJ whole genome shotgun (WGS) entry which is preliminary data.</text>
</comment>
<dbReference type="Proteomes" id="UP000179807">
    <property type="component" value="Unassembled WGS sequence"/>
</dbReference>
<keyword evidence="2 3" id="KW-0802">TPR repeat</keyword>
<organism evidence="4 5">
    <name type="scientific">Tritrichomonas foetus</name>
    <dbReference type="NCBI Taxonomy" id="1144522"/>
    <lineage>
        <taxon>Eukaryota</taxon>
        <taxon>Metamonada</taxon>
        <taxon>Parabasalia</taxon>
        <taxon>Tritrichomonadida</taxon>
        <taxon>Tritrichomonadidae</taxon>
        <taxon>Tritrichomonas</taxon>
    </lineage>
</organism>
<dbReference type="AlphaFoldDB" id="A0A1J4K1P7"/>
<dbReference type="RefSeq" id="XP_068357848.1">
    <property type="nucleotide sequence ID" value="XM_068505731.1"/>
</dbReference>
<dbReference type="VEuPathDB" id="TrichDB:TRFO_27716"/>
<name>A0A1J4K1P7_9EUKA</name>
<dbReference type="PANTHER" id="PTHR22767">
    <property type="entry name" value="N-TERMINAL ACETYLTRANSFERASE-RELATED"/>
    <property type="match status" value="1"/>
</dbReference>
<reference evidence="4" key="1">
    <citation type="submission" date="2016-10" db="EMBL/GenBank/DDBJ databases">
        <authorList>
            <person name="Benchimol M."/>
            <person name="Almeida L.G."/>
            <person name="Vasconcelos A.T."/>
            <person name="Perreira-Neves A."/>
            <person name="Rosa I.A."/>
            <person name="Tasca T."/>
            <person name="Bogo M.R."/>
            <person name="de Souza W."/>
        </authorList>
    </citation>
    <scope>NUCLEOTIDE SEQUENCE [LARGE SCALE GENOMIC DNA]</scope>
    <source>
        <strain evidence="4">K</strain>
    </source>
</reference>
<dbReference type="GeneID" id="94840435"/>
<keyword evidence="5" id="KW-1185">Reference proteome</keyword>
<proteinExistence type="predicted"/>
<dbReference type="Pfam" id="PF12569">
    <property type="entry name" value="NatA_aux_su"/>
    <property type="match status" value="1"/>
</dbReference>
<evidence type="ECO:0000256" key="1">
    <source>
        <dbReference type="ARBA" id="ARBA00022737"/>
    </source>
</evidence>
<dbReference type="InterPro" id="IPR021183">
    <property type="entry name" value="NatA_aux_su"/>
</dbReference>
<keyword evidence="1" id="KW-0677">Repeat</keyword>
<protein>
    <submittedName>
        <fullName evidence="4">TPR Domain containing protein</fullName>
    </submittedName>
</protein>
<evidence type="ECO:0000256" key="3">
    <source>
        <dbReference type="PROSITE-ProRule" id="PRU00339"/>
    </source>
</evidence>
<dbReference type="PROSITE" id="PS50005">
    <property type="entry name" value="TPR"/>
    <property type="match status" value="1"/>
</dbReference>
<evidence type="ECO:0000313" key="5">
    <source>
        <dbReference type="Proteomes" id="UP000179807"/>
    </source>
</evidence>
<dbReference type="EMBL" id="MLAK01000783">
    <property type="protein sequence ID" value="OHT04712.1"/>
    <property type="molecule type" value="Genomic_DNA"/>
</dbReference>
<dbReference type="PANTHER" id="PTHR22767:SF2">
    <property type="entry name" value="N(ALPHA)-ACETYLTRANSFERASE 15_16, ISOFORM A"/>
    <property type="match status" value="1"/>
</dbReference>
<dbReference type="SMART" id="SM00028">
    <property type="entry name" value="TPR"/>
    <property type="match status" value="4"/>
</dbReference>